<dbReference type="EMBL" id="JANHOG010001028">
    <property type="protein sequence ID" value="KAJ3546295.1"/>
    <property type="molecule type" value="Genomic_DNA"/>
</dbReference>
<comment type="caution">
    <text evidence="1">The sequence shown here is derived from an EMBL/GenBank/DDBJ whole genome shotgun (WGS) entry which is preliminary data.</text>
</comment>
<gene>
    <name evidence="1" type="ORF">NM688_g5530</name>
</gene>
<proteinExistence type="predicted"/>
<reference evidence="1" key="1">
    <citation type="submission" date="2022-07" db="EMBL/GenBank/DDBJ databases">
        <title>Genome Sequence of Phlebia brevispora.</title>
        <authorList>
            <person name="Buettner E."/>
        </authorList>
    </citation>
    <scope>NUCLEOTIDE SEQUENCE</scope>
    <source>
        <strain evidence="1">MPL23</strain>
    </source>
</reference>
<dbReference type="Proteomes" id="UP001148662">
    <property type="component" value="Unassembled WGS sequence"/>
</dbReference>
<evidence type="ECO:0000313" key="1">
    <source>
        <dbReference type="EMBL" id="KAJ3546295.1"/>
    </source>
</evidence>
<evidence type="ECO:0000313" key="2">
    <source>
        <dbReference type="Proteomes" id="UP001148662"/>
    </source>
</evidence>
<organism evidence="1 2">
    <name type="scientific">Phlebia brevispora</name>
    <dbReference type="NCBI Taxonomy" id="194682"/>
    <lineage>
        <taxon>Eukaryota</taxon>
        <taxon>Fungi</taxon>
        <taxon>Dikarya</taxon>
        <taxon>Basidiomycota</taxon>
        <taxon>Agaricomycotina</taxon>
        <taxon>Agaricomycetes</taxon>
        <taxon>Polyporales</taxon>
        <taxon>Meruliaceae</taxon>
        <taxon>Phlebia</taxon>
    </lineage>
</organism>
<accession>A0ACC1STW1</accession>
<name>A0ACC1STW1_9APHY</name>
<sequence>MLLGGGHVFRLNKYLLVAILLPFMVSSTYWVIQLTEQLVRVYTFFIEPAKRNNLNLSSYAEMFNAIALINASTHSQSSMALLTGLPIQYLVSDGIVVWRAWVLCKEDYKKALMAPMFFITLTFLSVCATIAVRAASFFSPSFTAAGPDESDSYPLTRAMNICQVSNLVWSLSTNLTATLIISYKAWCHRRTIKAALVNVRERSTTVERIFTLLIETGFLYCASGATSLAMIMVKLPYGTVGDIYTPISLQVAGIYPAIVIVLVGLQRTLDDTMTWGMSKHAVDASSRVAVSSAIRFTREPRVYARSLGEETIDLSADPSTVPTKDDLPSVFYGIHLLLMPFAVHVLVKRRHHAKPNMFVLLAILVPFVLSSGYWGVMFTEQAVRIYVFFLHPEKRHGRNIAAYSTLFNAIALINYFVSDCIVVWRAWVLCQVEYMKMLIIPSFFLALTFVSICATIGIRIATFFTAAGPGASDAHPLIKAINICQVSNLVWTLLTNFCATIIISYKAWTYRQVIQAGLASAPNRSTRVEHIFTLLIETGVFYCLCGGLGLIALLIKLPYGTVGDIYTPVNLQIAGIYPTIVIVLVGLQRAMDSSMNWQISKPSVPSSYRASVSAPIQFTTEVLLYKGSPSEPTLEGLSP</sequence>
<keyword evidence="2" id="KW-1185">Reference proteome</keyword>
<protein>
    <submittedName>
        <fullName evidence="1">Uncharacterized protein</fullName>
    </submittedName>
</protein>